<dbReference type="EMBL" id="BMJS01000043">
    <property type="protein sequence ID" value="GGG06507.1"/>
    <property type="molecule type" value="Genomic_DNA"/>
</dbReference>
<feature type="active site" evidence="1">
    <location>
        <position position="190"/>
    </location>
</feature>
<dbReference type="Proteomes" id="UP000636949">
    <property type="component" value="Unassembled WGS sequence"/>
</dbReference>
<dbReference type="PROSITE" id="PS51459">
    <property type="entry name" value="FIDO"/>
    <property type="match status" value="1"/>
</dbReference>
<dbReference type="Pfam" id="PF13784">
    <property type="entry name" value="Fic_N"/>
    <property type="match status" value="1"/>
</dbReference>
<dbReference type="InterPro" id="IPR040198">
    <property type="entry name" value="Fido_containing"/>
</dbReference>
<sequence>MPFLPRFSINNKIAQYLTTIERARGFLEASQLSDHWIQQMQNKALILEAHHTTHIEGTQLTLDQSEKILAGFNVPDTNKDDVQELLNYRKAFELVSQSIDDNSHISEAIVREIHKRLVSDVRGDSAAPGEYRKIQNYVVNSKTGEAIYTPPPAYDVPIMMSELIYWLNNESEINPILIAGIAQFQFVHIHPFLDGNGRTGRLLSTLCLYRHGYDFKKLFSISEYYDRNRIEYYQALQSVRENALDMTQWLEYFTHGLSTQMQEIRHRGEDIIKLDVLKLNHELNDRQTKAVEHIIEHGQINMQEFSLLCPDVNKRTLQRELKAMAEKKLIESQGATNKLIYVLKN</sequence>
<reference evidence="5" key="1">
    <citation type="journal article" date="2014" name="Int. J. Syst. Evol. Microbiol.">
        <title>Complete genome sequence of Corynebacterium casei LMG S-19264T (=DSM 44701T), isolated from a smear-ripened cheese.</title>
        <authorList>
            <consortium name="US DOE Joint Genome Institute (JGI-PGF)"/>
            <person name="Walter F."/>
            <person name="Albersmeier A."/>
            <person name="Kalinowski J."/>
            <person name="Ruckert C."/>
        </authorList>
    </citation>
    <scope>NUCLEOTIDE SEQUENCE</scope>
    <source>
        <strain evidence="5">CGMCC 1.15758</strain>
    </source>
</reference>
<dbReference type="PANTHER" id="PTHR13504:SF38">
    <property type="entry name" value="FIDO DOMAIN-CONTAINING PROTEIN"/>
    <property type="match status" value="1"/>
</dbReference>
<name>A0A8J3EAI7_9GAMM</name>
<gene>
    <name evidence="5" type="ORF">GCM10010995_25010</name>
</gene>
<keyword evidence="2" id="KW-0067">ATP-binding</keyword>
<evidence type="ECO:0000259" key="4">
    <source>
        <dbReference type="PROSITE" id="PS51459"/>
    </source>
</evidence>
<dbReference type="Pfam" id="PF02661">
    <property type="entry name" value="Fic"/>
    <property type="match status" value="1"/>
</dbReference>
<keyword evidence="5" id="KW-0132">Cell division</keyword>
<evidence type="ECO:0000313" key="6">
    <source>
        <dbReference type="Proteomes" id="UP000636949"/>
    </source>
</evidence>
<dbReference type="InterPro" id="IPR036597">
    <property type="entry name" value="Fido-like_dom_sf"/>
</dbReference>
<dbReference type="OrthoDB" id="9807853at2"/>
<evidence type="ECO:0000313" key="5">
    <source>
        <dbReference type="EMBL" id="GGG06507.1"/>
    </source>
</evidence>
<dbReference type="InterPro" id="IPR025758">
    <property type="entry name" value="Fic/DOC_N"/>
</dbReference>
<dbReference type="AlphaFoldDB" id="A0A8J3EAI7"/>
<feature type="site" description="Important for autoinhibition of adenylyltransferase activity" evidence="3">
    <location>
        <position position="56"/>
    </location>
</feature>
<organism evidence="5 6">
    <name type="scientific">Cysteiniphilum litorale</name>
    <dbReference type="NCBI Taxonomy" id="2056700"/>
    <lineage>
        <taxon>Bacteria</taxon>
        <taxon>Pseudomonadati</taxon>
        <taxon>Pseudomonadota</taxon>
        <taxon>Gammaproteobacteria</taxon>
        <taxon>Thiotrichales</taxon>
        <taxon>Fastidiosibacteraceae</taxon>
        <taxon>Cysteiniphilum</taxon>
    </lineage>
</organism>
<dbReference type="PANTHER" id="PTHR13504">
    <property type="entry name" value="FIDO DOMAIN-CONTAINING PROTEIN DDB_G0283145"/>
    <property type="match status" value="1"/>
</dbReference>
<reference evidence="5" key="2">
    <citation type="submission" date="2020-09" db="EMBL/GenBank/DDBJ databases">
        <authorList>
            <person name="Sun Q."/>
            <person name="Zhou Y."/>
        </authorList>
    </citation>
    <scope>NUCLEOTIDE SEQUENCE</scope>
    <source>
        <strain evidence="5">CGMCC 1.15758</strain>
    </source>
</reference>
<dbReference type="RefSeq" id="WP_117003801.1">
    <property type="nucleotide sequence ID" value="NZ_BMJS01000043.1"/>
</dbReference>
<evidence type="ECO:0000256" key="1">
    <source>
        <dbReference type="PIRSR" id="PIRSR640198-1"/>
    </source>
</evidence>
<dbReference type="GO" id="GO:0051301">
    <property type="term" value="P:cell division"/>
    <property type="evidence" value="ECO:0007669"/>
    <property type="project" value="UniProtKB-KW"/>
</dbReference>
<dbReference type="InterPro" id="IPR003812">
    <property type="entry name" value="Fido"/>
</dbReference>
<dbReference type="Gene3D" id="1.10.3290.10">
    <property type="entry name" value="Fido-like domain"/>
    <property type="match status" value="1"/>
</dbReference>
<accession>A0A8J3EAI7</accession>
<protein>
    <submittedName>
        <fullName evidence="5">Cell division protein Fic</fullName>
    </submittedName>
</protein>
<proteinExistence type="predicted"/>
<comment type="caution">
    <text evidence="5">The sequence shown here is derived from an EMBL/GenBank/DDBJ whole genome shotgun (WGS) entry which is preliminary data.</text>
</comment>
<feature type="binding site" evidence="2">
    <location>
        <begin position="194"/>
        <end position="201"/>
    </location>
    <ligand>
        <name>ATP</name>
        <dbReference type="ChEBI" id="CHEBI:30616"/>
    </ligand>
</feature>
<feature type="binding site" evidence="2">
    <location>
        <begin position="232"/>
        <end position="233"/>
    </location>
    <ligand>
        <name>ATP</name>
        <dbReference type="ChEBI" id="CHEBI:30616"/>
    </ligand>
</feature>
<dbReference type="SUPFAM" id="SSF140931">
    <property type="entry name" value="Fic-like"/>
    <property type="match status" value="1"/>
</dbReference>
<keyword evidence="5" id="KW-0131">Cell cycle</keyword>
<feature type="domain" description="Fido" evidence="4">
    <location>
        <begin position="105"/>
        <end position="255"/>
    </location>
</feature>
<dbReference type="GO" id="GO:0005524">
    <property type="term" value="F:ATP binding"/>
    <property type="evidence" value="ECO:0007669"/>
    <property type="project" value="UniProtKB-KW"/>
</dbReference>
<evidence type="ECO:0000256" key="2">
    <source>
        <dbReference type="PIRSR" id="PIRSR640198-2"/>
    </source>
</evidence>
<keyword evidence="2" id="KW-0547">Nucleotide-binding</keyword>
<evidence type="ECO:0000256" key="3">
    <source>
        <dbReference type="PIRSR" id="PIRSR640198-3"/>
    </source>
</evidence>
<keyword evidence="6" id="KW-1185">Reference proteome</keyword>